<dbReference type="InterPro" id="IPR033479">
    <property type="entry name" value="dCache_1"/>
</dbReference>
<feature type="transmembrane region" description="Helical" evidence="10">
    <location>
        <begin position="46"/>
        <end position="68"/>
    </location>
</feature>
<keyword evidence="6 10" id="KW-0472">Membrane</keyword>
<dbReference type="Gene3D" id="1.10.287.950">
    <property type="entry name" value="Methyl-accepting chemotaxis protein"/>
    <property type="match status" value="1"/>
</dbReference>
<evidence type="ECO:0000256" key="4">
    <source>
        <dbReference type="ARBA" id="ARBA00022692"/>
    </source>
</evidence>
<evidence type="ECO:0000256" key="6">
    <source>
        <dbReference type="ARBA" id="ARBA00023136"/>
    </source>
</evidence>
<dbReference type="InterPro" id="IPR004089">
    <property type="entry name" value="MCPsignal_dom"/>
</dbReference>
<dbReference type="PANTHER" id="PTHR32089">
    <property type="entry name" value="METHYL-ACCEPTING CHEMOTAXIS PROTEIN MCPB"/>
    <property type="match status" value="1"/>
</dbReference>
<dbReference type="SUPFAM" id="SSF58104">
    <property type="entry name" value="Methyl-accepting chemotaxis protein (MCP) signaling domain"/>
    <property type="match status" value="1"/>
</dbReference>
<name>A0ABN0XNQ4_9LACT</name>
<dbReference type="SMART" id="SM00283">
    <property type="entry name" value="MA"/>
    <property type="match status" value="1"/>
</dbReference>
<dbReference type="Pfam" id="PF02743">
    <property type="entry name" value="dCache_1"/>
    <property type="match status" value="1"/>
</dbReference>
<evidence type="ECO:0000256" key="7">
    <source>
        <dbReference type="ARBA" id="ARBA00023224"/>
    </source>
</evidence>
<keyword evidence="13" id="KW-1185">Reference proteome</keyword>
<dbReference type="Gene3D" id="3.30.450.20">
    <property type="entry name" value="PAS domain"/>
    <property type="match status" value="2"/>
</dbReference>
<keyword evidence="7 8" id="KW-0807">Transducer</keyword>
<proteinExistence type="predicted"/>
<evidence type="ECO:0000256" key="8">
    <source>
        <dbReference type="PROSITE-ProRule" id="PRU00284"/>
    </source>
</evidence>
<dbReference type="Proteomes" id="UP001501166">
    <property type="component" value="Unassembled WGS sequence"/>
</dbReference>
<keyword evidence="9" id="KW-0175">Coiled coil</keyword>
<evidence type="ECO:0000256" key="2">
    <source>
        <dbReference type="ARBA" id="ARBA00022475"/>
    </source>
</evidence>
<comment type="caution">
    <text evidence="12">The sequence shown here is derived from an EMBL/GenBank/DDBJ whole genome shotgun (WGS) entry which is preliminary data.</text>
</comment>
<evidence type="ECO:0000313" key="12">
    <source>
        <dbReference type="EMBL" id="GAA0368945.1"/>
    </source>
</evidence>
<evidence type="ECO:0000256" key="10">
    <source>
        <dbReference type="SAM" id="Phobius"/>
    </source>
</evidence>
<reference evidence="12 13" key="1">
    <citation type="journal article" date="2019" name="Int. J. Syst. Evol. Microbiol.">
        <title>The Global Catalogue of Microorganisms (GCM) 10K type strain sequencing project: providing services to taxonomists for standard genome sequencing and annotation.</title>
        <authorList>
            <consortium name="The Broad Institute Genomics Platform"/>
            <consortium name="The Broad Institute Genome Sequencing Center for Infectious Disease"/>
            <person name="Wu L."/>
            <person name="Ma J."/>
        </authorList>
    </citation>
    <scope>NUCLEOTIDE SEQUENCE [LARGE SCALE GENOMIC DNA]</scope>
    <source>
        <strain evidence="12 13">JCM 12662</strain>
    </source>
</reference>
<evidence type="ECO:0000259" key="11">
    <source>
        <dbReference type="PROSITE" id="PS50111"/>
    </source>
</evidence>
<evidence type="ECO:0000256" key="9">
    <source>
        <dbReference type="SAM" id="Coils"/>
    </source>
</evidence>
<accession>A0ABN0XNQ4</accession>
<feature type="coiled-coil region" evidence="9">
    <location>
        <begin position="714"/>
        <end position="748"/>
    </location>
</feature>
<feature type="domain" description="Methyl-accepting transducer" evidence="11">
    <location>
        <begin position="461"/>
        <end position="718"/>
    </location>
</feature>
<feature type="transmembrane region" description="Helical" evidence="10">
    <location>
        <begin position="336"/>
        <end position="363"/>
    </location>
</feature>
<evidence type="ECO:0000256" key="3">
    <source>
        <dbReference type="ARBA" id="ARBA00022500"/>
    </source>
</evidence>
<dbReference type="EMBL" id="BAAACW010000136">
    <property type="protein sequence ID" value="GAA0368945.1"/>
    <property type="molecule type" value="Genomic_DNA"/>
</dbReference>
<sequence>MDKIKKVNSQLIERVKSIKWPKKTKNSEKKNRSLFFKRREHKSLRLPIAISLIVLMLLPVAVAMIYTYNRTTTILTERVEAQEQQITANLVNTITRAGVAAEETIKRLALDGVLVLNRVATDGEERDQQDLISRFQHVVTGNPYIADVHFVPSNSNLNFVSTLSAVRGDQDPYEIFPWYESGLKASGLRWTTPHVYNNRTRLTVTRAIGTGTNLQGVLAIDLDLNVIREEINQTQIANTGYISILDDNGTVVASSQVDLVGENLSSSDFFQQSQSQSNEEADESSDISTFSGMVYDKEINNGDFGIYYERIPNLGLNVYGQVKAHEMENETSTLQLTAFVVVIVTIIIAAVVALLASGLIASITDALMHAFKRTEEGDLTTRLTKNELINPANALVKGLNKWNTRKGSKKKVSKKLNPKGNEIHQIGLAFNKTLDTFEQTVKVIQGNSQNVSSMATTLTEIADQTSRATSEVSQTINGVAESTSMQTQDTEATVHQMNELSAALNEIDEAVAKMGSQADKTMIVNGNNARSIQEVNEKWNETLTTLDDLKAIIEEVDGDIQNIEGIVKVITNIASRTNLLALNASIEAARAGDAGRGFAVVAEEIRKLAEQSTGSSKDIQSIIQQIQDKSSSMVGHLEETDKDSLVQTEKIKEAIGASEDVALSLEQLVASMLVVMNASNVISEKKEEVVAQLESIAAGSQENSAGTEQVSANAEEILATMEEFTTHINQLENVASILKESAEQFLIEHEEAKEAEEGLDDLEPEFA</sequence>
<keyword evidence="2" id="KW-1003">Cell membrane</keyword>
<dbReference type="Pfam" id="PF00015">
    <property type="entry name" value="MCPsignal"/>
    <property type="match status" value="1"/>
</dbReference>
<evidence type="ECO:0000256" key="1">
    <source>
        <dbReference type="ARBA" id="ARBA00004651"/>
    </source>
</evidence>
<comment type="subcellular location">
    <subcellularLocation>
        <location evidence="1">Cell membrane</location>
        <topology evidence="1">Multi-pass membrane protein</topology>
    </subcellularLocation>
</comment>
<dbReference type="RefSeq" id="WP_343756401.1">
    <property type="nucleotide sequence ID" value="NZ_BAAACW010000136.1"/>
</dbReference>
<dbReference type="PROSITE" id="PS50111">
    <property type="entry name" value="CHEMOTAXIS_TRANSDUC_2"/>
    <property type="match status" value="1"/>
</dbReference>
<organism evidence="12 13">
    <name type="scientific">Alkalibacterium iburiense</name>
    <dbReference type="NCBI Taxonomy" id="290589"/>
    <lineage>
        <taxon>Bacteria</taxon>
        <taxon>Bacillati</taxon>
        <taxon>Bacillota</taxon>
        <taxon>Bacilli</taxon>
        <taxon>Lactobacillales</taxon>
        <taxon>Carnobacteriaceae</taxon>
        <taxon>Alkalibacterium</taxon>
    </lineage>
</organism>
<keyword evidence="4 10" id="KW-0812">Transmembrane</keyword>
<dbReference type="Gene3D" id="6.10.340.10">
    <property type="match status" value="1"/>
</dbReference>
<evidence type="ECO:0000256" key="5">
    <source>
        <dbReference type="ARBA" id="ARBA00022989"/>
    </source>
</evidence>
<keyword evidence="5 10" id="KW-1133">Transmembrane helix</keyword>
<dbReference type="CDD" id="cd18773">
    <property type="entry name" value="PDC1_HK_sensor"/>
    <property type="match status" value="1"/>
</dbReference>
<protein>
    <submittedName>
        <fullName evidence="12">Methyl-accepting chemotaxis protein</fullName>
    </submittedName>
</protein>
<evidence type="ECO:0000313" key="13">
    <source>
        <dbReference type="Proteomes" id="UP001501166"/>
    </source>
</evidence>
<keyword evidence="3" id="KW-0145">Chemotaxis</keyword>
<dbReference type="PANTHER" id="PTHR32089:SF112">
    <property type="entry name" value="LYSOZYME-LIKE PROTEIN-RELATED"/>
    <property type="match status" value="1"/>
</dbReference>
<gene>
    <name evidence="12" type="ORF">GCM10008932_20760</name>
</gene>